<dbReference type="Proteomes" id="UP001482620">
    <property type="component" value="Unassembled WGS sequence"/>
</dbReference>
<sequence>MKVWRLNVRSQQRKVAKLDQNYLEPYTIISAERVWICKTIKARSHQKSMLITLGFTQKSYQEFLERAIKTTTETSFTPVTSATVTAPVTTSATLQIPSYLGVTKLTVDPSIIKHKCDKLNSSRPVQY</sequence>
<comment type="caution">
    <text evidence="1">The sequence shown here is derived from an EMBL/GenBank/DDBJ whole genome shotgun (WGS) entry which is preliminary data.</text>
</comment>
<evidence type="ECO:0000313" key="2">
    <source>
        <dbReference type="Proteomes" id="UP001482620"/>
    </source>
</evidence>
<keyword evidence="2" id="KW-1185">Reference proteome</keyword>
<accession>A0ABV0U8Q1</accession>
<proteinExistence type="predicted"/>
<protein>
    <submittedName>
        <fullName evidence="1">Uncharacterized protein</fullName>
    </submittedName>
</protein>
<reference evidence="1 2" key="1">
    <citation type="submission" date="2021-06" db="EMBL/GenBank/DDBJ databases">
        <authorList>
            <person name="Palmer J.M."/>
        </authorList>
    </citation>
    <scope>NUCLEOTIDE SEQUENCE [LARGE SCALE GENOMIC DNA]</scope>
    <source>
        <strain evidence="2">if_2019</strain>
        <tissue evidence="1">Muscle</tissue>
    </source>
</reference>
<evidence type="ECO:0000313" key="1">
    <source>
        <dbReference type="EMBL" id="MEQ2241579.1"/>
    </source>
</evidence>
<gene>
    <name evidence="1" type="ORF">ILYODFUR_026784</name>
</gene>
<dbReference type="EMBL" id="JAHRIQ010061361">
    <property type="protein sequence ID" value="MEQ2241579.1"/>
    <property type="molecule type" value="Genomic_DNA"/>
</dbReference>
<organism evidence="1 2">
    <name type="scientific">Ilyodon furcidens</name>
    <name type="common">goldbreast splitfin</name>
    <dbReference type="NCBI Taxonomy" id="33524"/>
    <lineage>
        <taxon>Eukaryota</taxon>
        <taxon>Metazoa</taxon>
        <taxon>Chordata</taxon>
        <taxon>Craniata</taxon>
        <taxon>Vertebrata</taxon>
        <taxon>Euteleostomi</taxon>
        <taxon>Actinopterygii</taxon>
        <taxon>Neopterygii</taxon>
        <taxon>Teleostei</taxon>
        <taxon>Neoteleostei</taxon>
        <taxon>Acanthomorphata</taxon>
        <taxon>Ovalentaria</taxon>
        <taxon>Atherinomorphae</taxon>
        <taxon>Cyprinodontiformes</taxon>
        <taxon>Goodeidae</taxon>
        <taxon>Ilyodon</taxon>
    </lineage>
</organism>
<name>A0ABV0U8Q1_9TELE</name>